<reference evidence="1 2" key="1">
    <citation type="journal article" date="2023" name="Mol. Ecol. Resour.">
        <title>Chromosome-level genome assembly of a triploid poplar Populus alba 'Berolinensis'.</title>
        <authorList>
            <person name="Chen S."/>
            <person name="Yu Y."/>
            <person name="Wang X."/>
            <person name="Wang S."/>
            <person name="Zhang T."/>
            <person name="Zhou Y."/>
            <person name="He R."/>
            <person name="Meng N."/>
            <person name="Wang Y."/>
            <person name="Liu W."/>
            <person name="Liu Z."/>
            <person name="Liu J."/>
            <person name="Guo Q."/>
            <person name="Huang H."/>
            <person name="Sederoff R.R."/>
            <person name="Wang G."/>
            <person name="Qu G."/>
            <person name="Chen S."/>
        </authorList>
    </citation>
    <scope>NUCLEOTIDE SEQUENCE [LARGE SCALE GENOMIC DNA]</scope>
    <source>
        <strain evidence="1">SC-2020</strain>
    </source>
</reference>
<accession>A0AAD6RM52</accession>
<organism evidence="1 2">
    <name type="scientific">Populus alba x Populus x berolinensis</name>
    <dbReference type="NCBI Taxonomy" id="444605"/>
    <lineage>
        <taxon>Eukaryota</taxon>
        <taxon>Viridiplantae</taxon>
        <taxon>Streptophyta</taxon>
        <taxon>Embryophyta</taxon>
        <taxon>Tracheophyta</taxon>
        <taxon>Spermatophyta</taxon>
        <taxon>Magnoliopsida</taxon>
        <taxon>eudicotyledons</taxon>
        <taxon>Gunneridae</taxon>
        <taxon>Pentapetalae</taxon>
        <taxon>rosids</taxon>
        <taxon>fabids</taxon>
        <taxon>Malpighiales</taxon>
        <taxon>Salicaceae</taxon>
        <taxon>Saliceae</taxon>
        <taxon>Populus</taxon>
    </lineage>
</organism>
<dbReference type="AlphaFoldDB" id="A0AAD6RM52"/>
<keyword evidence="2" id="KW-1185">Reference proteome</keyword>
<sequence>MEVLLLQIVFDIVSDDNTQVQHKTFAPFEHYVTYYLLLRQGSITMTNSLPISNFPIIDANEESVIDEKLRTEENSMRSQQLVNIRTQTTTNIATNKKNNPKERSIASRRTITKTNISWECN</sequence>
<comment type="caution">
    <text evidence="1">The sequence shown here is derived from an EMBL/GenBank/DDBJ whole genome shotgun (WGS) entry which is preliminary data.</text>
</comment>
<dbReference type="EMBL" id="JAQIZT010000001">
    <property type="protein sequence ID" value="KAJ7011549.1"/>
    <property type="molecule type" value="Genomic_DNA"/>
</dbReference>
<proteinExistence type="predicted"/>
<protein>
    <submittedName>
        <fullName evidence="1">Uncharacterized protein</fullName>
    </submittedName>
</protein>
<evidence type="ECO:0000313" key="2">
    <source>
        <dbReference type="Proteomes" id="UP001164929"/>
    </source>
</evidence>
<gene>
    <name evidence="1" type="ORF">NC653_001852</name>
</gene>
<dbReference type="Proteomes" id="UP001164929">
    <property type="component" value="Chromosome 1"/>
</dbReference>
<evidence type="ECO:0000313" key="1">
    <source>
        <dbReference type="EMBL" id="KAJ7011549.1"/>
    </source>
</evidence>
<name>A0AAD6RM52_9ROSI</name>